<dbReference type="AlphaFoldDB" id="W2LBL4"/>
<evidence type="ECO:0000313" key="1">
    <source>
        <dbReference type="EMBL" id="ETL94853.1"/>
    </source>
</evidence>
<accession>W2LBL4</accession>
<organism evidence="1">
    <name type="scientific">Phytophthora nicotianae</name>
    <name type="common">Potato buckeye rot agent</name>
    <name type="synonym">Phytophthora parasitica</name>
    <dbReference type="NCBI Taxonomy" id="4792"/>
    <lineage>
        <taxon>Eukaryota</taxon>
        <taxon>Sar</taxon>
        <taxon>Stramenopiles</taxon>
        <taxon>Oomycota</taxon>
        <taxon>Peronosporomycetes</taxon>
        <taxon>Peronosporales</taxon>
        <taxon>Peronosporaceae</taxon>
        <taxon>Phytophthora</taxon>
    </lineage>
</organism>
<dbReference type="Proteomes" id="UP000054423">
    <property type="component" value="Unassembled WGS sequence"/>
</dbReference>
<dbReference type="EMBL" id="KI679293">
    <property type="protein sequence ID" value="ETL94853.1"/>
    <property type="molecule type" value="Genomic_DNA"/>
</dbReference>
<reference evidence="1" key="1">
    <citation type="submission" date="2013-11" db="EMBL/GenBank/DDBJ databases">
        <title>The Genome Sequence of Phytophthora parasitica CHvinca01.</title>
        <authorList>
            <consortium name="The Broad Institute Genomics Platform"/>
            <person name="Russ C."/>
            <person name="Tyler B."/>
            <person name="Panabieres F."/>
            <person name="Shan W."/>
            <person name="Tripathy S."/>
            <person name="Grunwald N."/>
            <person name="Machado M."/>
            <person name="Johnson C.S."/>
            <person name="Arredondo F."/>
            <person name="Hong C."/>
            <person name="Coffey M."/>
            <person name="Young S.K."/>
            <person name="Zeng Q."/>
            <person name="Gargeya S."/>
            <person name="Fitzgerald M."/>
            <person name="Abouelleil A."/>
            <person name="Alvarado L."/>
            <person name="Chapman S.B."/>
            <person name="Gainer-Dewar J."/>
            <person name="Goldberg J."/>
            <person name="Griggs A."/>
            <person name="Gujja S."/>
            <person name="Hansen M."/>
            <person name="Howarth C."/>
            <person name="Imamovic A."/>
            <person name="Ireland A."/>
            <person name="Larimer J."/>
            <person name="McCowan C."/>
            <person name="Murphy C."/>
            <person name="Pearson M."/>
            <person name="Poon T.W."/>
            <person name="Priest M."/>
            <person name="Roberts A."/>
            <person name="Saif S."/>
            <person name="Shea T."/>
            <person name="Sykes S."/>
            <person name="Wortman J."/>
            <person name="Nusbaum C."/>
            <person name="Birren B."/>
        </authorList>
    </citation>
    <scope>NUCLEOTIDE SEQUENCE [LARGE SCALE GENOMIC DNA]</scope>
    <source>
        <strain evidence="1">CHvinca01</strain>
    </source>
</reference>
<proteinExistence type="predicted"/>
<name>W2LBL4_PHYNI</name>
<protein>
    <submittedName>
        <fullName evidence="1">Uncharacterized protein</fullName>
    </submittedName>
</protein>
<sequence length="73" mass="8022">MCTARRLAGSFNDLQGPDAESVADLYQEVLGHAVRQYTSRWAGFNEEGRRKREMSNIKPAGTVDLVSPLGPLS</sequence>
<gene>
    <name evidence="1" type="ORF">L917_07267</name>
</gene>